<feature type="compositionally biased region" description="Low complexity" evidence="8">
    <location>
        <begin position="57"/>
        <end position="73"/>
    </location>
</feature>
<evidence type="ECO:0000256" key="3">
    <source>
        <dbReference type="ARBA" id="ARBA00017456"/>
    </source>
</evidence>
<dbReference type="GO" id="GO:0006397">
    <property type="term" value="P:mRNA processing"/>
    <property type="evidence" value="ECO:0007669"/>
    <property type="project" value="UniProtKB-KW"/>
</dbReference>
<comment type="caution">
    <text evidence="10">The sequence shown here is derived from an EMBL/GenBank/DDBJ whole genome shotgun (WGS) entry which is preliminary data.</text>
</comment>
<proteinExistence type="inferred from homology"/>
<evidence type="ECO:0000256" key="4">
    <source>
        <dbReference type="ARBA" id="ARBA00022553"/>
    </source>
</evidence>
<dbReference type="AlphaFoldDB" id="A0A5J5DNS3"/>
<dbReference type="GO" id="GO:0005847">
    <property type="term" value="C:mRNA cleavage and polyadenylation specificity factor complex"/>
    <property type="evidence" value="ECO:0007669"/>
    <property type="project" value="TreeGrafter"/>
</dbReference>
<dbReference type="InterPro" id="IPR007854">
    <property type="entry name" value="Fip1_dom"/>
</dbReference>
<evidence type="ECO:0000313" key="10">
    <source>
        <dbReference type="EMBL" id="KAA8594899.1"/>
    </source>
</evidence>
<accession>A0A5J5DNS3</accession>
<evidence type="ECO:0000256" key="8">
    <source>
        <dbReference type="SAM" id="MobiDB-lite"/>
    </source>
</evidence>
<organism evidence="10 11">
    <name type="scientific">Etheostoma spectabile</name>
    <name type="common">orangethroat darter</name>
    <dbReference type="NCBI Taxonomy" id="54343"/>
    <lineage>
        <taxon>Eukaryota</taxon>
        <taxon>Metazoa</taxon>
        <taxon>Chordata</taxon>
        <taxon>Craniata</taxon>
        <taxon>Vertebrata</taxon>
        <taxon>Euteleostomi</taxon>
        <taxon>Actinopterygii</taxon>
        <taxon>Neopterygii</taxon>
        <taxon>Teleostei</taxon>
        <taxon>Neoteleostei</taxon>
        <taxon>Acanthomorphata</taxon>
        <taxon>Eupercaria</taxon>
        <taxon>Perciformes</taxon>
        <taxon>Percoidei</taxon>
        <taxon>Percidae</taxon>
        <taxon>Etheostomatinae</taxon>
        <taxon>Etheostoma</taxon>
    </lineage>
</organism>
<gene>
    <name evidence="10" type="ORF">FQN60_012034</name>
</gene>
<evidence type="ECO:0000256" key="2">
    <source>
        <dbReference type="ARBA" id="ARBA00007459"/>
    </source>
</evidence>
<keyword evidence="11" id="KW-1185">Reference proteome</keyword>
<dbReference type="InterPro" id="IPR051187">
    <property type="entry name" value="Pre-mRNA_3'-end_processing_reg"/>
</dbReference>
<protein>
    <recommendedName>
        <fullName evidence="3">Pre-mRNA 3'-end-processing factor FIP1</fullName>
    </recommendedName>
    <alternativeName>
        <fullName evidence="7">FIP1-like 1 protein</fullName>
    </alternativeName>
</protein>
<evidence type="ECO:0000313" key="11">
    <source>
        <dbReference type="Proteomes" id="UP000327493"/>
    </source>
</evidence>
<dbReference type="PANTHER" id="PTHR13484:SF9">
    <property type="entry name" value="PRE-MRNA 3'-END-PROCESSING FACTOR FIP1"/>
    <property type="match status" value="1"/>
</dbReference>
<feature type="domain" description="Pre-mRNA polyadenylation factor Fip1" evidence="9">
    <location>
        <begin position="155"/>
        <end position="197"/>
    </location>
</feature>
<keyword evidence="4" id="KW-0597">Phosphoprotein</keyword>
<evidence type="ECO:0000256" key="5">
    <source>
        <dbReference type="ARBA" id="ARBA00022664"/>
    </source>
</evidence>
<feature type="compositionally biased region" description="Acidic residues" evidence="8">
    <location>
        <begin position="16"/>
        <end position="37"/>
    </location>
</feature>
<feature type="region of interest" description="Disordered" evidence="8">
    <location>
        <begin position="1"/>
        <end position="127"/>
    </location>
</feature>
<comment type="subcellular location">
    <subcellularLocation>
        <location evidence="1">Nucleus</location>
    </subcellularLocation>
</comment>
<reference evidence="10 11" key="1">
    <citation type="submission" date="2019-08" db="EMBL/GenBank/DDBJ databases">
        <title>A chromosome-level genome assembly, high-density linkage maps, and genome scans reveal the genomic architecture of hybrid incompatibilities underlying speciation via character displacement in darters (Percidae: Etheostominae).</title>
        <authorList>
            <person name="Moran R.L."/>
            <person name="Catchen J.M."/>
            <person name="Fuller R.C."/>
        </authorList>
    </citation>
    <scope>NUCLEOTIDE SEQUENCE [LARGE SCALE GENOMIC DNA]</scope>
    <source>
        <strain evidence="10">EspeVRDwgs_2016</strain>
        <tissue evidence="10">Muscle</tissue>
    </source>
</reference>
<dbReference type="Proteomes" id="UP000327493">
    <property type="component" value="Chromosome 2"/>
</dbReference>
<feature type="compositionally biased region" description="Basic and acidic residues" evidence="8">
    <location>
        <begin position="1"/>
        <end position="10"/>
    </location>
</feature>
<keyword evidence="5" id="KW-0507">mRNA processing</keyword>
<feature type="compositionally biased region" description="Acidic residues" evidence="8">
    <location>
        <begin position="504"/>
        <end position="517"/>
    </location>
</feature>
<evidence type="ECO:0000256" key="7">
    <source>
        <dbReference type="ARBA" id="ARBA00031816"/>
    </source>
</evidence>
<feature type="region of interest" description="Disordered" evidence="8">
    <location>
        <begin position="341"/>
        <end position="517"/>
    </location>
</feature>
<dbReference type="Pfam" id="PF05182">
    <property type="entry name" value="Fip1"/>
    <property type="match status" value="1"/>
</dbReference>
<feature type="compositionally biased region" description="Acidic residues" evidence="8">
    <location>
        <begin position="80"/>
        <end position="96"/>
    </location>
</feature>
<keyword evidence="6" id="KW-0539">Nucleus</keyword>
<feature type="compositionally biased region" description="Basic and acidic residues" evidence="8">
    <location>
        <begin position="410"/>
        <end position="440"/>
    </location>
</feature>
<feature type="compositionally biased region" description="Basic residues" evidence="8">
    <location>
        <begin position="485"/>
        <end position="495"/>
    </location>
</feature>
<evidence type="ECO:0000256" key="6">
    <source>
        <dbReference type="ARBA" id="ARBA00023242"/>
    </source>
</evidence>
<dbReference type="PANTHER" id="PTHR13484">
    <property type="entry name" value="FIP1-LIKE 1 PROTEIN"/>
    <property type="match status" value="1"/>
</dbReference>
<name>A0A5J5DNS3_9PERO</name>
<feature type="compositionally biased region" description="Pro residues" evidence="8">
    <location>
        <begin position="341"/>
        <end position="358"/>
    </location>
</feature>
<feature type="compositionally biased region" description="Basic and acidic residues" evidence="8">
    <location>
        <begin position="449"/>
        <end position="484"/>
    </location>
</feature>
<evidence type="ECO:0000259" key="9">
    <source>
        <dbReference type="Pfam" id="PF05182"/>
    </source>
</evidence>
<dbReference type="EMBL" id="VOFY01000002">
    <property type="protein sequence ID" value="KAA8594899.1"/>
    <property type="molecule type" value="Genomic_DNA"/>
</dbReference>
<evidence type="ECO:0000256" key="1">
    <source>
        <dbReference type="ARBA" id="ARBA00004123"/>
    </source>
</evidence>
<comment type="similarity">
    <text evidence="2">Belongs to the FIP1 family.</text>
</comment>
<sequence length="517" mass="56781">MSAEEADKTTTTDASAGDEEEEWLYGDESESKDEDEEAKLNAAVSAPADASTEDDAAAAAHATGNGVASEATGEGAGEGAGEDVDSDSDSDDDDDDVRVTIGDIKTGAPQYTTYGAPPVNLNIKTTGSRPYGQASKIKGVDLDAPGNINGVPVLEADMESFEEKPWRKPGADLSDYFNYGFNEDSWKAYCEKQKRLRMGLEVSTVGSVTSKITVQQGRTGNEKDISTLPVHTSKPDFTSPISLYKPSVSQVPRKTSGTIDVIGGGTATISRVEGRRRHNLEGNNIQVIAEQSDAEPTQAKIPTFFPPGPLPPNIPPPPFLPPPPNVNTAPPLIPPPRLPITVPPPGFPPPPSGPPPSIMPTMDSGHPGGYDGRSVPPYPFPQGAYPPLMAGGVPPPWPPMMDNSKPWDYYSRRDDKREKERERPRERERTHEREREREHSPSAMGYTSEEERYRYREYQERGYAERHRERSSSRRRHDSEEGDSHRRHKHKKSKRSKEGKEANEEISADQENQEAME</sequence>